<sequence length="200" mass="21760">MKILPLFFLLACVMLARAQEEGETRSRIIPKRGSLAKGKTTTTTTPAPQEEIEYEDEGDYPAEEEAQEASTEASTSTTEGKKLVGSGVRPFRSNTELLEILKKKRAQAAEAKLNGPSTTTSSPAQDSLDPTKTAYNTKSKKRFNSSPVTREVSEDEAPASKPSRGRFGRPATRSVQEPEEDVNDAAPAARPSRTFRRGGN</sequence>
<feature type="region of interest" description="Disordered" evidence="1">
    <location>
        <begin position="20"/>
        <end position="89"/>
    </location>
</feature>
<feature type="region of interest" description="Disordered" evidence="1">
    <location>
        <begin position="105"/>
        <end position="200"/>
    </location>
</feature>
<evidence type="ECO:0000256" key="2">
    <source>
        <dbReference type="SAM" id="SignalP"/>
    </source>
</evidence>
<feature type="compositionally biased region" description="Acidic residues" evidence="1">
    <location>
        <begin position="50"/>
        <end position="67"/>
    </location>
</feature>
<name>A0A8S0YYK6_ARCPL</name>
<reference evidence="3 4" key="1">
    <citation type="submission" date="2020-04" db="EMBL/GenBank/DDBJ databases">
        <authorList>
            <person name="Wallbank WR R."/>
            <person name="Pardo Diaz C."/>
            <person name="Kozak K."/>
            <person name="Martin S."/>
            <person name="Jiggins C."/>
            <person name="Moest M."/>
            <person name="Warren A I."/>
            <person name="Byers J.R.P. K."/>
            <person name="Montejo-Kovacevich G."/>
            <person name="Yen C E."/>
        </authorList>
    </citation>
    <scope>NUCLEOTIDE SEQUENCE [LARGE SCALE GENOMIC DNA]</scope>
</reference>
<dbReference type="EMBL" id="CADEBC010000205">
    <property type="protein sequence ID" value="CAB3225104.1"/>
    <property type="molecule type" value="Genomic_DNA"/>
</dbReference>
<dbReference type="OrthoDB" id="8197504at2759"/>
<dbReference type="AlphaFoldDB" id="A0A8S0YYK6"/>
<keyword evidence="2" id="KW-0732">Signal</keyword>
<dbReference type="Proteomes" id="UP000494106">
    <property type="component" value="Unassembled WGS sequence"/>
</dbReference>
<feature type="compositionally biased region" description="Polar residues" evidence="1">
    <location>
        <begin position="115"/>
        <end position="137"/>
    </location>
</feature>
<evidence type="ECO:0000313" key="4">
    <source>
        <dbReference type="Proteomes" id="UP000494106"/>
    </source>
</evidence>
<feature type="chain" id="PRO_5035849169" evidence="2">
    <location>
        <begin position="19"/>
        <end position="200"/>
    </location>
</feature>
<feature type="compositionally biased region" description="Low complexity" evidence="1">
    <location>
        <begin position="68"/>
        <end position="78"/>
    </location>
</feature>
<evidence type="ECO:0000256" key="1">
    <source>
        <dbReference type="SAM" id="MobiDB-lite"/>
    </source>
</evidence>
<comment type="caution">
    <text evidence="3">The sequence shown here is derived from an EMBL/GenBank/DDBJ whole genome shotgun (WGS) entry which is preliminary data.</text>
</comment>
<protein>
    <submittedName>
        <fullName evidence="3">Uncharacterized protein</fullName>
    </submittedName>
</protein>
<accession>A0A8S0YYK6</accession>
<organism evidence="3 4">
    <name type="scientific">Arctia plantaginis</name>
    <name type="common">Wood tiger moth</name>
    <name type="synonym">Phalaena plantaginis</name>
    <dbReference type="NCBI Taxonomy" id="874455"/>
    <lineage>
        <taxon>Eukaryota</taxon>
        <taxon>Metazoa</taxon>
        <taxon>Ecdysozoa</taxon>
        <taxon>Arthropoda</taxon>
        <taxon>Hexapoda</taxon>
        <taxon>Insecta</taxon>
        <taxon>Pterygota</taxon>
        <taxon>Neoptera</taxon>
        <taxon>Endopterygota</taxon>
        <taxon>Lepidoptera</taxon>
        <taxon>Glossata</taxon>
        <taxon>Ditrysia</taxon>
        <taxon>Noctuoidea</taxon>
        <taxon>Erebidae</taxon>
        <taxon>Arctiinae</taxon>
        <taxon>Arctia</taxon>
    </lineage>
</organism>
<evidence type="ECO:0000313" key="3">
    <source>
        <dbReference type="EMBL" id="CAB3225104.1"/>
    </source>
</evidence>
<feature type="signal peptide" evidence="2">
    <location>
        <begin position="1"/>
        <end position="18"/>
    </location>
</feature>
<proteinExistence type="predicted"/>
<keyword evidence="4" id="KW-1185">Reference proteome</keyword>
<gene>
    <name evidence="3" type="ORF">APLA_LOCUS2341</name>
</gene>